<evidence type="ECO:0000313" key="3">
    <source>
        <dbReference type="EMBL" id="CCB69517.1"/>
    </source>
</evidence>
<evidence type="ECO:0000313" key="4">
    <source>
        <dbReference type="Proteomes" id="UP000009186"/>
    </source>
</evidence>
<keyword evidence="1" id="KW-0472">Membrane</keyword>
<dbReference type="RefSeq" id="WP_014083984.1">
    <property type="nucleotide sequence ID" value="NC_016001.1"/>
</dbReference>
<dbReference type="eggNOG" id="ENOG503232B">
    <property type="taxonomic scope" value="Bacteria"/>
</dbReference>
<evidence type="ECO:0000259" key="2">
    <source>
        <dbReference type="Pfam" id="PF20335"/>
    </source>
</evidence>
<dbReference type="Proteomes" id="UP000009186">
    <property type="component" value="Chromosome"/>
</dbReference>
<keyword evidence="4" id="KW-1185">Reference proteome</keyword>
<evidence type="ECO:0000256" key="1">
    <source>
        <dbReference type="SAM" id="Phobius"/>
    </source>
</evidence>
<keyword evidence="1" id="KW-1133">Transmembrane helix</keyword>
<keyword evidence="1" id="KW-0812">Transmembrane</keyword>
<reference evidence="3 4" key="1">
    <citation type="journal article" date="2011" name="Appl. Environ. Microbiol.">
        <title>Complete genome sequence of the fish pathogen Flavobacterium branchiophilum.</title>
        <authorList>
            <consortium name="1:IP"/>
            <consortium name="Microbial Evolutionary Genomics,F-75015 Paris"/>
            <consortium name="France 2:CNRS"/>
            <consortium name="URA2171"/>
            <consortium name="F-75015 Paris,France 3:Unite de Virologie et Immunologie Mol."/>
            <consortium name="INRA,78352 Jouy en Josas Cedex"/>
            <consortium name="France. 4:Unite de Mathemathique"/>
            <consortium name="Informatique et Genome,INRA"/>
            <consortium name="78352 Jouy en Josas Cedex"/>
            <consortium name="France. 5:CEA/Genoscope"/>
            <consortium name="Evry"/>
            <consortium name="France"/>
            <person name="Touchon M."/>
            <person name="Barbier P."/>
            <person name="Bernardet J.F."/>
            <person name="Loux V."/>
            <person name="Vacherie B."/>
            <person name="Barbe V."/>
            <person name="Rocha E.P."/>
            <person name="Duchaud E."/>
        </authorList>
    </citation>
    <scope>NUCLEOTIDE SEQUENCE [LARGE SCALE GENOMIC DNA]</scope>
    <source>
        <strain evidence="3 4">FL-15</strain>
    </source>
</reference>
<dbReference type="HOGENOM" id="CLU_071007_0_0_10"/>
<name>G2Z0X2_FLABF</name>
<protein>
    <recommendedName>
        <fullName evidence="2">DUF6630 domain-containing protein</fullName>
    </recommendedName>
</protein>
<dbReference type="InterPro" id="IPR046582">
    <property type="entry name" value="DUF6630"/>
</dbReference>
<sequence>MKEKTYYLILIILILSSLTFGYLFDLNFKYWIGNIGVLVLFIWCKDECTGRKWFEKTKPKLPHEPSPMDDMNEEEYNKYVEENYPLISEQEKSGYISLVKLCLASKMQNNLISFFEKLRDYTKDEDYMTTLNYVMEYSDKKNLFFIMSLDWKQDIETLEWRLKNSLHKNFGLSIELPNPTNYEKRVSVSFDNIFEDYDKPLRNQGLQMGFIDTQSDEYVIFVHKIVDKEEIENTVSKIGYKYYEK</sequence>
<accession>G2Z0X2</accession>
<feature type="domain" description="DUF6630" evidence="2">
    <location>
        <begin position="98"/>
        <end position="242"/>
    </location>
</feature>
<gene>
    <name evidence="3" type="ordered locus">FBFL15_1447</name>
</gene>
<feature type="transmembrane region" description="Helical" evidence="1">
    <location>
        <begin position="7"/>
        <end position="24"/>
    </location>
</feature>
<dbReference type="KEGG" id="fbr:FBFL15_1447"/>
<dbReference type="AlphaFoldDB" id="G2Z0X2"/>
<proteinExistence type="predicted"/>
<dbReference type="EMBL" id="FQ859183">
    <property type="protein sequence ID" value="CCB69517.1"/>
    <property type="molecule type" value="Genomic_DNA"/>
</dbReference>
<dbReference type="Pfam" id="PF20335">
    <property type="entry name" value="DUF6630"/>
    <property type="match status" value="1"/>
</dbReference>
<organism evidence="3 4">
    <name type="scientific">Flavobacterium branchiophilum (strain FL-15)</name>
    <dbReference type="NCBI Taxonomy" id="1034807"/>
    <lineage>
        <taxon>Bacteria</taxon>
        <taxon>Pseudomonadati</taxon>
        <taxon>Bacteroidota</taxon>
        <taxon>Flavobacteriia</taxon>
        <taxon>Flavobacteriales</taxon>
        <taxon>Flavobacteriaceae</taxon>
        <taxon>Flavobacterium</taxon>
    </lineage>
</organism>